<protein>
    <submittedName>
        <fullName evidence="6">LysR family transcriptional regulator</fullName>
    </submittedName>
</protein>
<evidence type="ECO:0000313" key="6">
    <source>
        <dbReference type="EMBL" id="USQ80009.1"/>
    </source>
</evidence>
<proteinExistence type="inferred from homology"/>
<accession>A0ABY4YTE8</accession>
<dbReference type="Pfam" id="PF00126">
    <property type="entry name" value="HTH_1"/>
    <property type="match status" value="1"/>
</dbReference>
<organism evidence="6 7">
    <name type="scientific">Ornithinimicrobium faecis</name>
    <dbReference type="NCBI Taxonomy" id="2934158"/>
    <lineage>
        <taxon>Bacteria</taxon>
        <taxon>Bacillati</taxon>
        <taxon>Actinomycetota</taxon>
        <taxon>Actinomycetes</taxon>
        <taxon>Micrococcales</taxon>
        <taxon>Ornithinimicrobiaceae</taxon>
        <taxon>Ornithinimicrobium</taxon>
    </lineage>
</organism>
<dbReference type="Proteomes" id="UP001056455">
    <property type="component" value="Chromosome"/>
</dbReference>
<evidence type="ECO:0000256" key="4">
    <source>
        <dbReference type="ARBA" id="ARBA00023163"/>
    </source>
</evidence>
<reference evidence="6" key="1">
    <citation type="submission" date="2022-06" db="EMBL/GenBank/DDBJ databases">
        <title>Ornithinimicrobium HY1793.</title>
        <authorList>
            <person name="Huang Y."/>
        </authorList>
    </citation>
    <scope>NUCLEOTIDE SEQUENCE</scope>
    <source>
        <strain evidence="6">HY1793</strain>
    </source>
</reference>
<comment type="similarity">
    <text evidence="1">Belongs to the LysR transcriptional regulatory family.</text>
</comment>
<keyword evidence="3" id="KW-0238">DNA-binding</keyword>
<keyword evidence="7" id="KW-1185">Reference proteome</keyword>
<dbReference type="InterPro" id="IPR036388">
    <property type="entry name" value="WH-like_DNA-bd_sf"/>
</dbReference>
<dbReference type="Pfam" id="PF03466">
    <property type="entry name" value="LysR_substrate"/>
    <property type="match status" value="1"/>
</dbReference>
<dbReference type="InterPro" id="IPR036390">
    <property type="entry name" value="WH_DNA-bd_sf"/>
</dbReference>
<dbReference type="SUPFAM" id="SSF53850">
    <property type="entry name" value="Periplasmic binding protein-like II"/>
    <property type="match status" value="1"/>
</dbReference>
<dbReference type="InterPro" id="IPR005119">
    <property type="entry name" value="LysR_subst-bd"/>
</dbReference>
<evidence type="ECO:0000313" key="7">
    <source>
        <dbReference type="Proteomes" id="UP001056455"/>
    </source>
</evidence>
<evidence type="ECO:0000256" key="3">
    <source>
        <dbReference type="ARBA" id="ARBA00023125"/>
    </source>
</evidence>
<dbReference type="RefSeq" id="WP_252593256.1">
    <property type="nucleotide sequence ID" value="NZ_CP099489.1"/>
</dbReference>
<dbReference type="Gene3D" id="3.40.190.10">
    <property type="entry name" value="Periplasmic binding protein-like II"/>
    <property type="match status" value="2"/>
</dbReference>
<sequence>MIDVQRLRVWQAVVASGSVHAAARHLGYTPSTVSQHVKLLARETGLVLATRVGRGIEPTAAGLRLAEEGSEVISSLGRLDHVVSDLRDGRTDHLSIACFASVAQTWVPEVAERLRHELPGVVLEVSISEPHGGRGRRAPDLEVASEAPDEAGSTGAAFVRHDLGLDPFVVALPVGHRLASADEVRVAELADETWIDNVVYDSPTLRILVEACRAAGFQPQFAARCDDHQATLGLVAAGLGITGLPSLAAHRLPDGVVAVPLVDPVPQRRIVANQRHLTAHTRASAVALEALQQLATQVRE</sequence>
<dbReference type="EMBL" id="CP099489">
    <property type="protein sequence ID" value="USQ80009.1"/>
    <property type="molecule type" value="Genomic_DNA"/>
</dbReference>
<name>A0ABY4YTE8_9MICO</name>
<evidence type="ECO:0000256" key="2">
    <source>
        <dbReference type="ARBA" id="ARBA00023015"/>
    </source>
</evidence>
<evidence type="ECO:0000256" key="1">
    <source>
        <dbReference type="ARBA" id="ARBA00009437"/>
    </source>
</evidence>
<dbReference type="PANTHER" id="PTHR30346:SF29">
    <property type="entry name" value="LYSR SUBSTRATE-BINDING"/>
    <property type="match status" value="1"/>
</dbReference>
<dbReference type="Gene3D" id="1.10.10.10">
    <property type="entry name" value="Winged helix-like DNA-binding domain superfamily/Winged helix DNA-binding domain"/>
    <property type="match status" value="1"/>
</dbReference>
<evidence type="ECO:0000259" key="5">
    <source>
        <dbReference type="PROSITE" id="PS50931"/>
    </source>
</evidence>
<keyword evidence="2" id="KW-0805">Transcription regulation</keyword>
<dbReference type="PROSITE" id="PS50931">
    <property type="entry name" value="HTH_LYSR"/>
    <property type="match status" value="1"/>
</dbReference>
<feature type="domain" description="HTH lysR-type" evidence="5">
    <location>
        <begin position="2"/>
        <end position="59"/>
    </location>
</feature>
<gene>
    <name evidence="6" type="ORF">NF556_20890</name>
</gene>
<dbReference type="InterPro" id="IPR000847">
    <property type="entry name" value="LysR_HTH_N"/>
</dbReference>
<dbReference type="SUPFAM" id="SSF46785">
    <property type="entry name" value="Winged helix' DNA-binding domain"/>
    <property type="match status" value="1"/>
</dbReference>
<dbReference type="PANTHER" id="PTHR30346">
    <property type="entry name" value="TRANSCRIPTIONAL DUAL REGULATOR HCAR-RELATED"/>
    <property type="match status" value="1"/>
</dbReference>
<keyword evidence="4" id="KW-0804">Transcription</keyword>